<dbReference type="InterPro" id="IPR047640">
    <property type="entry name" value="RpiR-like"/>
</dbReference>
<dbReference type="InterPro" id="IPR046348">
    <property type="entry name" value="SIS_dom_sf"/>
</dbReference>
<dbReference type="PROSITE" id="PS51071">
    <property type="entry name" value="HTH_RPIR"/>
    <property type="match status" value="1"/>
</dbReference>
<sequence>MLTSGSLRDRIDAQRDRFSPADRRVVDVLLSHPAEAAVLPAEQVAQRAGVHVAAATRLAQKLGYNGYPHLRSNLQAELLGAVDAEERMRARLDRTSGDDLLADLVEDELSSLRELPRNVSQEMVDTAAGRIRQARRVLLFARGNATVLAGLLARRLRRFGTLVTDLTVTDRDVAEELVSLREDDLIVVLAFRRAPRVLPAIVQTVRETGCGLMVLTDVLGTPAGAPQDTLVLAAPRGNGREYQSLTVPMALSNALVLAVARADQHSASTALTRLDTLIERFDN</sequence>
<evidence type="ECO:0000313" key="3">
    <source>
        <dbReference type="Proteomes" id="UP001138997"/>
    </source>
</evidence>
<dbReference type="Gene3D" id="1.10.10.10">
    <property type="entry name" value="Winged helix-like DNA-binding domain superfamily/Winged helix DNA-binding domain"/>
    <property type="match status" value="1"/>
</dbReference>
<dbReference type="SUPFAM" id="SSF53697">
    <property type="entry name" value="SIS domain"/>
    <property type="match status" value="1"/>
</dbReference>
<dbReference type="InterPro" id="IPR036388">
    <property type="entry name" value="WH-like_DNA-bd_sf"/>
</dbReference>
<dbReference type="PANTHER" id="PTHR30514">
    <property type="entry name" value="GLUCOKINASE"/>
    <property type="match status" value="1"/>
</dbReference>
<dbReference type="EMBL" id="JAJOMB010000004">
    <property type="protein sequence ID" value="MCD5311218.1"/>
    <property type="molecule type" value="Genomic_DNA"/>
</dbReference>
<evidence type="ECO:0000259" key="1">
    <source>
        <dbReference type="PROSITE" id="PS51071"/>
    </source>
</evidence>
<dbReference type="Pfam" id="PF01380">
    <property type="entry name" value="SIS"/>
    <property type="match status" value="1"/>
</dbReference>
<dbReference type="InterPro" id="IPR009057">
    <property type="entry name" value="Homeodomain-like_sf"/>
</dbReference>
<proteinExistence type="predicted"/>
<dbReference type="Pfam" id="PF01418">
    <property type="entry name" value="HTH_6"/>
    <property type="match status" value="1"/>
</dbReference>
<dbReference type="AlphaFoldDB" id="A0A9X1SYQ6"/>
<feature type="domain" description="HTH rpiR-type" evidence="1">
    <location>
        <begin position="5"/>
        <end position="81"/>
    </location>
</feature>
<dbReference type="InterPro" id="IPR001347">
    <property type="entry name" value="SIS_dom"/>
</dbReference>
<reference evidence="2" key="1">
    <citation type="submission" date="2021-11" db="EMBL/GenBank/DDBJ databases">
        <title>Streptomyces corallinus and Kineosporia corallina sp. nov., two new coral-derived marine actinobacteria.</title>
        <authorList>
            <person name="Buangrab K."/>
            <person name="Sutthacheep M."/>
            <person name="Yeemin T."/>
            <person name="Harunari E."/>
            <person name="Igarashi Y."/>
            <person name="Sripreechasak P."/>
            <person name="Kanchanasin P."/>
            <person name="Tanasupawat S."/>
            <person name="Phongsopitanun W."/>
        </authorList>
    </citation>
    <scope>NUCLEOTIDE SEQUENCE</scope>
    <source>
        <strain evidence="2">JCM 31032</strain>
    </source>
</reference>
<dbReference type="Proteomes" id="UP001138997">
    <property type="component" value="Unassembled WGS sequence"/>
</dbReference>
<dbReference type="InterPro" id="IPR000281">
    <property type="entry name" value="HTH_RpiR"/>
</dbReference>
<evidence type="ECO:0000313" key="2">
    <source>
        <dbReference type="EMBL" id="MCD5311218.1"/>
    </source>
</evidence>
<dbReference type="SUPFAM" id="SSF46689">
    <property type="entry name" value="Homeodomain-like"/>
    <property type="match status" value="1"/>
</dbReference>
<dbReference type="GO" id="GO:0097367">
    <property type="term" value="F:carbohydrate derivative binding"/>
    <property type="evidence" value="ECO:0007669"/>
    <property type="project" value="InterPro"/>
</dbReference>
<keyword evidence="3" id="KW-1185">Reference proteome</keyword>
<gene>
    <name evidence="2" type="ORF">LR394_09935</name>
</gene>
<protein>
    <submittedName>
        <fullName evidence="2">MurR/RpiR family transcriptional regulator</fullName>
    </submittedName>
</protein>
<dbReference type="Gene3D" id="3.40.50.10490">
    <property type="entry name" value="Glucose-6-phosphate isomerase like protein, domain 1"/>
    <property type="match status" value="1"/>
</dbReference>
<name>A0A9X1SYQ6_9ACTN</name>
<dbReference type="RefSeq" id="WP_231440396.1">
    <property type="nucleotide sequence ID" value="NZ_JAJOMB010000004.1"/>
</dbReference>
<accession>A0A9X1SYQ6</accession>
<dbReference type="PANTHER" id="PTHR30514:SF18">
    <property type="entry name" value="RPIR-FAMILY TRANSCRIPTIONAL REGULATOR"/>
    <property type="match status" value="1"/>
</dbReference>
<dbReference type="GO" id="GO:0003677">
    <property type="term" value="F:DNA binding"/>
    <property type="evidence" value="ECO:0007669"/>
    <property type="project" value="InterPro"/>
</dbReference>
<organism evidence="2 3">
    <name type="scientific">Kineosporia babensis</name>
    <dbReference type="NCBI Taxonomy" id="499548"/>
    <lineage>
        <taxon>Bacteria</taxon>
        <taxon>Bacillati</taxon>
        <taxon>Actinomycetota</taxon>
        <taxon>Actinomycetes</taxon>
        <taxon>Kineosporiales</taxon>
        <taxon>Kineosporiaceae</taxon>
        <taxon>Kineosporia</taxon>
    </lineage>
</organism>
<dbReference type="GO" id="GO:0003700">
    <property type="term" value="F:DNA-binding transcription factor activity"/>
    <property type="evidence" value="ECO:0007669"/>
    <property type="project" value="InterPro"/>
</dbReference>
<dbReference type="GO" id="GO:1901135">
    <property type="term" value="P:carbohydrate derivative metabolic process"/>
    <property type="evidence" value="ECO:0007669"/>
    <property type="project" value="InterPro"/>
</dbReference>
<comment type="caution">
    <text evidence="2">The sequence shown here is derived from an EMBL/GenBank/DDBJ whole genome shotgun (WGS) entry which is preliminary data.</text>
</comment>